<dbReference type="InterPro" id="IPR049614">
    <property type="entry name" value="HrpB_DEXH"/>
</dbReference>
<gene>
    <name evidence="8" type="primary">hrpB</name>
    <name evidence="8" type="ORF">SNEC2469_LOCUS8552</name>
</gene>
<dbReference type="PROSITE" id="PS51194">
    <property type="entry name" value="HELICASE_CTER"/>
    <property type="match status" value="1"/>
</dbReference>
<dbReference type="OrthoDB" id="441842at2759"/>
<comment type="caution">
    <text evidence="8">The sequence shown here is derived from an EMBL/GenBank/DDBJ whole genome shotgun (WGS) entry which is preliminary data.</text>
</comment>
<evidence type="ECO:0000256" key="4">
    <source>
        <dbReference type="ARBA" id="ARBA00022840"/>
    </source>
</evidence>
<dbReference type="PANTHER" id="PTHR43519">
    <property type="entry name" value="ATP-DEPENDENT RNA HELICASE HRPB"/>
    <property type="match status" value="1"/>
</dbReference>
<dbReference type="InterPro" id="IPR011545">
    <property type="entry name" value="DEAD/DEAH_box_helicase_dom"/>
</dbReference>
<feature type="compositionally biased region" description="Basic and acidic residues" evidence="5">
    <location>
        <begin position="41"/>
        <end position="52"/>
    </location>
</feature>
<dbReference type="Proteomes" id="UP000601435">
    <property type="component" value="Unassembled WGS sequence"/>
</dbReference>
<feature type="domain" description="Helicase C-terminal" evidence="7">
    <location>
        <begin position="513"/>
        <end position="631"/>
    </location>
</feature>
<sequence length="631" mass="70032">MSGFGQCRFCSENPFAVLFGSKPEEKKTRVQVAPKAKTPSKRNEANFQRRSEEEVKETVARWEMYVHPRAKEFFSDAKQLEEVLSQLAKGTDRNADPVLGSDKECVHWYGDVTKDELQAAIRMVKPGESSESITYVNRVLAFLFATDESFEKLMQLPKEPFRMSCGDQLCVNLAHISVDADRTGFLCTGRTQGAPAMALSRHLPLRISQLSAGRTEPHTWRQATAHRRGLAASQAHVVCGVFASAQLTQRGLASLRNARSRGSTGMTATAVAEPVVSQRSRRVKAVQVSDESSGSDRPWRKERLPISEILPDIMDAFQTDQDIVLQAPTGAGKTTIVPLALLEGGHVDGKVIVLQPRRITALSVAKRMADLWGEPVGETVGYRIRHESVVSNRTRIEVVTEGVLVRMLNGNPTLEGISCIFFDEFHERSVDSDLSFTLCLHLKRQRRVPVRMVVMSATFGALGEKVSSLLQNSRQIISKGRAYPVAVNYCGVLNLRNWEPRGPRDFANTVAKQIKIALDEHEGDALVFVPGEREIMYVWIALNNMGIGDGQRPKNLVPWAHRLIDDSKLDLSKKIQVSPLYGTMETHEQDAVITDSGDGWRKVILATSIAESSITVPTVRIVVDTGLRRVK</sequence>
<keyword evidence="9" id="KW-1185">Reference proteome</keyword>
<protein>
    <submittedName>
        <fullName evidence="8">HrpB protein</fullName>
    </submittedName>
</protein>
<feature type="non-terminal residue" evidence="8">
    <location>
        <position position="1"/>
    </location>
</feature>
<keyword evidence="2" id="KW-0378">Hydrolase</keyword>
<dbReference type="InterPro" id="IPR014001">
    <property type="entry name" value="Helicase_ATP-bd"/>
</dbReference>
<dbReference type="FunFam" id="3.40.50.300:FF:002125">
    <property type="entry name" value="ATP-dependent helicase HrpB"/>
    <property type="match status" value="1"/>
</dbReference>
<dbReference type="SMART" id="SM00487">
    <property type="entry name" value="DEXDc"/>
    <property type="match status" value="1"/>
</dbReference>
<dbReference type="AlphaFoldDB" id="A0A812P2T2"/>
<dbReference type="EMBL" id="CAJNJA010014064">
    <property type="protein sequence ID" value="CAE7334987.1"/>
    <property type="molecule type" value="Genomic_DNA"/>
</dbReference>
<keyword evidence="4" id="KW-0067">ATP-binding</keyword>
<evidence type="ECO:0000256" key="2">
    <source>
        <dbReference type="ARBA" id="ARBA00022801"/>
    </source>
</evidence>
<evidence type="ECO:0000256" key="5">
    <source>
        <dbReference type="SAM" id="MobiDB-lite"/>
    </source>
</evidence>
<dbReference type="InterPro" id="IPR027417">
    <property type="entry name" value="P-loop_NTPase"/>
</dbReference>
<organism evidence="8 9">
    <name type="scientific">Symbiodinium necroappetens</name>
    <dbReference type="NCBI Taxonomy" id="1628268"/>
    <lineage>
        <taxon>Eukaryota</taxon>
        <taxon>Sar</taxon>
        <taxon>Alveolata</taxon>
        <taxon>Dinophyceae</taxon>
        <taxon>Suessiales</taxon>
        <taxon>Symbiodiniaceae</taxon>
        <taxon>Symbiodinium</taxon>
    </lineage>
</organism>
<keyword evidence="1" id="KW-0547">Nucleotide-binding</keyword>
<reference evidence="8" key="1">
    <citation type="submission" date="2021-02" db="EMBL/GenBank/DDBJ databases">
        <authorList>
            <person name="Dougan E. K."/>
            <person name="Rhodes N."/>
            <person name="Thang M."/>
            <person name="Chan C."/>
        </authorList>
    </citation>
    <scope>NUCLEOTIDE SEQUENCE</scope>
</reference>
<dbReference type="PROSITE" id="PS51192">
    <property type="entry name" value="HELICASE_ATP_BIND_1"/>
    <property type="match status" value="1"/>
</dbReference>
<evidence type="ECO:0000256" key="3">
    <source>
        <dbReference type="ARBA" id="ARBA00022806"/>
    </source>
</evidence>
<evidence type="ECO:0000313" key="8">
    <source>
        <dbReference type="EMBL" id="CAE7334987.1"/>
    </source>
</evidence>
<keyword evidence="3" id="KW-0347">Helicase</keyword>
<dbReference type="PANTHER" id="PTHR43519:SF1">
    <property type="entry name" value="ATP-DEPENDENT RNA HELICASE HRPB"/>
    <property type="match status" value="1"/>
</dbReference>
<dbReference type="InterPro" id="IPR001650">
    <property type="entry name" value="Helicase_C-like"/>
</dbReference>
<dbReference type="GO" id="GO:0004386">
    <property type="term" value="F:helicase activity"/>
    <property type="evidence" value="ECO:0007669"/>
    <property type="project" value="UniProtKB-KW"/>
</dbReference>
<dbReference type="CDD" id="cd17990">
    <property type="entry name" value="DEXHc_HrpB"/>
    <property type="match status" value="1"/>
</dbReference>
<dbReference type="GO" id="GO:0005524">
    <property type="term" value="F:ATP binding"/>
    <property type="evidence" value="ECO:0007669"/>
    <property type="project" value="UniProtKB-KW"/>
</dbReference>
<dbReference type="Pfam" id="PF00270">
    <property type="entry name" value="DEAD"/>
    <property type="match status" value="1"/>
</dbReference>
<name>A0A812P2T2_9DINO</name>
<evidence type="ECO:0000259" key="6">
    <source>
        <dbReference type="PROSITE" id="PS51192"/>
    </source>
</evidence>
<dbReference type="Gene3D" id="3.40.50.300">
    <property type="entry name" value="P-loop containing nucleotide triphosphate hydrolases"/>
    <property type="match status" value="2"/>
</dbReference>
<evidence type="ECO:0000259" key="7">
    <source>
        <dbReference type="PROSITE" id="PS51194"/>
    </source>
</evidence>
<feature type="region of interest" description="Disordered" evidence="5">
    <location>
        <begin position="27"/>
        <end position="52"/>
    </location>
</feature>
<dbReference type="SUPFAM" id="SSF52540">
    <property type="entry name" value="P-loop containing nucleoside triphosphate hydrolases"/>
    <property type="match status" value="1"/>
</dbReference>
<proteinExistence type="predicted"/>
<dbReference type="GO" id="GO:0003676">
    <property type="term" value="F:nucleic acid binding"/>
    <property type="evidence" value="ECO:0007669"/>
    <property type="project" value="InterPro"/>
</dbReference>
<dbReference type="Pfam" id="PF00271">
    <property type="entry name" value="Helicase_C"/>
    <property type="match status" value="1"/>
</dbReference>
<evidence type="ECO:0000256" key="1">
    <source>
        <dbReference type="ARBA" id="ARBA00022741"/>
    </source>
</evidence>
<evidence type="ECO:0000313" key="9">
    <source>
        <dbReference type="Proteomes" id="UP000601435"/>
    </source>
</evidence>
<accession>A0A812P2T2</accession>
<feature type="domain" description="Helicase ATP-binding" evidence="6">
    <location>
        <begin position="314"/>
        <end position="477"/>
    </location>
</feature>
<dbReference type="GO" id="GO:0016787">
    <property type="term" value="F:hydrolase activity"/>
    <property type="evidence" value="ECO:0007669"/>
    <property type="project" value="UniProtKB-KW"/>
</dbReference>